<evidence type="ECO:0000256" key="1">
    <source>
        <dbReference type="SAM" id="MobiDB-lite"/>
    </source>
</evidence>
<reference evidence="2 3" key="1">
    <citation type="journal article" date="2018" name="Int. J. Syst. Evol. Microbiol.">
        <title>Glycomyces paridis sp. nov., isolated from the medicinal plant Paris polyphylla.</title>
        <authorList>
            <person name="Fang X.M."/>
            <person name="Bai J.L."/>
            <person name="Su J."/>
            <person name="Zhao L.L."/>
            <person name="Liu H.Y."/>
            <person name="Ma B.P."/>
            <person name="Zhang Y.Q."/>
            <person name="Yu L.Y."/>
        </authorList>
    </citation>
    <scope>NUCLEOTIDE SEQUENCE [LARGE SCALE GENOMIC DNA]</scope>
    <source>
        <strain evidence="2 3">CPCC 204357</strain>
    </source>
</reference>
<evidence type="ECO:0000313" key="2">
    <source>
        <dbReference type="EMBL" id="THV27910.1"/>
    </source>
</evidence>
<evidence type="ECO:0000313" key="3">
    <source>
        <dbReference type="Proteomes" id="UP000305792"/>
    </source>
</evidence>
<accession>A0A4S8PC73</accession>
<dbReference type="EMBL" id="STGX01000009">
    <property type="protein sequence ID" value="THV27910.1"/>
    <property type="molecule type" value="Genomic_DNA"/>
</dbReference>
<name>A0A4S8PC73_9ACTN</name>
<gene>
    <name evidence="2" type="ORF">E9998_13030</name>
</gene>
<evidence type="ECO:0008006" key="4">
    <source>
        <dbReference type="Google" id="ProtNLM"/>
    </source>
</evidence>
<sequence length="105" mass="11989">MHQTAKVLFCPPGQTTEVLMYHIEDFAQIATTSRREVDRVIADGDIPKFKWHGVTLVPAEALNQFAKDGRERPERRQQPTRGVTTRPEAETAAATPWEELTYEPR</sequence>
<dbReference type="Proteomes" id="UP000305792">
    <property type="component" value="Unassembled WGS sequence"/>
</dbReference>
<dbReference type="AlphaFoldDB" id="A0A4S8PC73"/>
<comment type="caution">
    <text evidence="2">The sequence shown here is derived from an EMBL/GenBank/DDBJ whole genome shotgun (WGS) entry which is preliminary data.</text>
</comment>
<feature type="compositionally biased region" description="Low complexity" evidence="1">
    <location>
        <begin position="79"/>
        <end position="99"/>
    </location>
</feature>
<organism evidence="2 3">
    <name type="scientific">Glycomyces paridis</name>
    <dbReference type="NCBI Taxonomy" id="2126555"/>
    <lineage>
        <taxon>Bacteria</taxon>
        <taxon>Bacillati</taxon>
        <taxon>Actinomycetota</taxon>
        <taxon>Actinomycetes</taxon>
        <taxon>Glycomycetales</taxon>
        <taxon>Glycomycetaceae</taxon>
        <taxon>Glycomyces</taxon>
    </lineage>
</organism>
<proteinExistence type="predicted"/>
<feature type="region of interest" description="Disordered" evidence="1">
    <location>
        <begin position="67"/>
        <end position="105"/>
    </location>
</feature>
<dbReference type="RefSeq" id="WP_136530143.1">
    <property type="nucleotide sequence ID" value="NZ_STGX01000009.1"/>
</dbReference>
<keyword evidence="3" id="KW-1185">Reference proteome</keyword>
<feature type="compositionally biased region" description="Basic and acidic residues" evidence="1">
    <location>
        <begin position="67"/>
        <end position="77"/>
    </location>
</feature>
<protein>
    <recommendedName>
        <fullName evidence="4">Helix-turn-helix domain-containing protein</fullName>
    </recommendedName>
</protein>